<dbReference type="Gene3D" id="4.10.410.20">
    <property type="match status" value="1"/>
</dbReference>
<dbReference type="InterPro" id="IPR044004">
    <property type="entry name" value="TSP1_spondin_dom"/>
</dbReference>
<organism evidence="7 8">
    <name type="scientific">Malurus cyaneus samueli</name>
    <dbReference type="NCBI Taxonomy" id="2593467"/>
    <lineage>
        <taxon>Eukaryota</taxon>
        <taxon>Metazoa</taxon>
        <taxon>Chordata</taxon>
        <taxon>Craniata</taxon>
        <taxon>Vertebrata</taxon>
        <taxon>Euteleostomi</taxon>
        <taxon>Archelosauria</taxon>
        <taxon>Archosauria</taxon>
        <taxon>Dinosauria</taxon>
        <taxon>Saurischia</taxon>
        <taxon>Theropoda</taxon>
        <taxon>Coelurosauria</taxon>
        <taxon>Aves</taxon>
        <taxon>Neognathae</taxon>
        <taxon>Neoaves</taxon>
        <taxon>Telluraves</taxon>
        <taxon>Australaves</taxon>
        <taxon>Passeriformes</taxon>
        <taxon>Meliphagoidea</taxon>
        <taxon>Maluridae</taxon>
        <taxon>Malurus</taxon>
    </lineage>
</organism>
<keyword evidence="2" id="KW-1015">Disulfide bond</keyword>
<evidence type="ECO:0000313" key="8">
    <source>
        <dbReference type="Proteomes" id="UP000694560"/>
    </source>
</evidence>
<protein>
    <recommendedName>
        <fullName evidence="6">SMB domain-containing protein</fullName>
    </recommendedName>
</protein>
<dbReference type="PROSITE" id="PS50958">
    <property type="entry name" value="SMB_2"/>
    <property type="match status" value="1"/>
</dbReference>
<dbReference type="Proteomes" id="UP000694560">
    <property type="component" value="Unplaced"/>
</dbReference>
<dbReference type="OrthoDB" id="98591at2759"/>
<dbReference type="AlphaFoldDB" id="A0A8C5TN93"/>
<dbReference type="Pfam" id="PF19028">
    <property type="entry name" value="TSP1_spondin"/>
    <property type="match status" value="1"/>
</dbReference>
<keyword evidence="1 5" id="KW-0732">Signal</keyword>
<sequence length="411" mass="44663">MRGPLLWAGWLLATGCLVGATGSCRHRCCPGRNNACWAPGARRAPCYCDSYCQRTGDCCHDYHATCRRAAVGCAVGPWGPWSGCSSPCGVGSRARSRQVTVPPRHGGDPCPDLKQRRGCLGQHPTCGTAKGNVGCPPPSCAVVSKCCRSRCLARGVFNHPRAPHSCSSARGSQDTAQLLQPGLQRSLAKSWAATARGALWVCVELGPLCSLPPQKWDPFALPAVMAPLLPLDQHPYAPPAITLLPPQTMAPLHPCTKPRPFASPYNHYPSHPPNHNPSAPPEPLPFSPPQPRLPLRTHCPLYTLTIKKHHNLCPAFRLHFPSFVPPFCPLPSSPLPSYCGYFRLTRVGSPCRGRAWSRRLQRDKQVCVECWGNLSHRRPHCTGHGLQGARYRLICGIPTTGSLLRNTSPCL</sequence>
<dbReference type="SUPFAM" id="SSF82895">
    <property type="entry name" value="TSP-1 type 1 repeat"/>
    <property type="match status" value="1"/>
</dbReference>
<evidence type="ECO:0000313" key="7">
    <source>
        <dbReference type="Ensembl" id="ENSMCSP00000010256.1"/>
    </source>
</evidence>
<proteinExistence type="predicted"/>
<evidence type="ECO:0000259" key="6">
    <source>
        <dbReference type="PROSITE" id="PS50958"/>
    </source>
</evidence>
<dbReference type="InterPro" id="IPR039942">
    <property type="entry name" value="SBSPO"/>
</dbReference>
<feature type="chain" id="PRO_5034041806" description="SMB domain-containing protein" evidence="5">
    <location>
        <begin position="21"/>
        <end position="411"/>
    </location>
</feature>
<evidence type="ECO:0000256" key="2">
    <source>
        <dbReference type="ARBA" id="ARBA00023157"/>
    </source>
</evidence>
<evidence type="ECO:0000256" key="4">
    <source>
        <dbReference type="SAM" id="MobiDB-lite"/>
    </source>
</evidence>
<keyword evidence="3" id="KW-0325">Glycoprotein</keyword>
<name>A0A8C5TN93_9PASS</name>
<evidence type="ECO:0000256" key="3">
    <source>
        <dbReference type="ARBA" id="ARBA00023180"/>
    </source>
</evidence>
<feature type="signal peptide" evidence="5">
    <location>
        <begin position="1"/>
        <end position="20"/>
    </location>
</feature>
<dbReference type="Ensembl" id="ENSMCST00000010515.1">
    <property type="protein sequence ID" value="ENSMCSP00000010256.1"/>
    <property type="gene ID" value="ENSMCSG00000007276.1"/>
</dbReference>
<dbReference type="PROSITE" id="PS00524">
    <property type="entry name" value="SMB_1"/>
    <property type="match status" value="1"/>
</dbReference>
<dbReference type="PANTHER" id="PTHR20920">
    <property type="entry name" value="RPE-SPONDIN"/>
    <property type="match status" value="1"/>
</dbReference>
<feature type="compositionally biased region" description="Pro residues" evidence="4">
    <location>
        <begin position="270"/>
        <end position="287"/>
    </location>
</feature>
<dbReference type="Gene3D" id="2.20.100.10">
    <property type="entry name" value="Thrombospondin type-1 (TSP1) repeat"/>
    <property type="match status" value="1"/>
</dbReference>
<dbReference type="PROSITE" id="PS51257">
    <property type="entry name" value="PROKAR_LIPOPROTEIN"/>
    <property type="match status" value="1"/>
</dbReference>
<accession>A0A8C5TN93</accession>
<dbReference type="PROSITE" id="PS50092">
    <property type="entry name" value="TSP1"/>
    <property type="match status" value="1"/>
</dbReference>
<evidence type="ECO:0000256" key="1">
    <source>
        <dbReference type="ARBA" id="ARBA00022729"/>
    </source>
</evidence>
<reference evidence="7" key="2">
    <citation type="submission" date="2025-09" db="UniProtKB">
        <authorList>
            <consortium name="Ensembl"/>
        </authorList>
    </citation>
    <scope>IDENTIFICATION</scope>
</reference>
<evidence type="ECO:0000256" key="5">
    <source>
        <dbReference type="SAM" id="SignalP"/>
    </source>
</evidence>
<feature type="domain" description="SMB" evidence="6">
    <location>
        <begin position="20"/>
        <end position="70"/>
    </location>
</feature>
<dbReference type="InterPro" id="IPR001212">
    <property type="entry name" value="Somatomedin_B_dom"/>
</dbReference>
<dbReference type="InterPro" id="IPR036383">
    <property type="entry name" value="TSP1_rpt_sf"/>
</dbReference>
<dbReference type="InterPro" id="IPR000884">
    <property type="entry name" value="TSP1_rpt"/>
</dbReference>
<feature type="region of interest" description="Disordered" evidence="4">
    <location>
        <begin position="266"/>
        <end position="287"/>
    </location>
</feature>
<dbReference type="PANTHER" id="PTHR20920:SF6">
    <property type="entry name" value="SOMATOMEDIN B AND THROMBOSPONDIN TYPE 1 DOMAIN CONTAINING"/>
    <property type="match status" value="1"/>
</dbReference>
<reference evidence="7" key="1">
    <citation type="submission" date="2025-08" db="UniProtKB">
        <authorList>
            <consortium name="Ensembl"/>
        </authorList>
    </citation>
    <scope>IDENTIFICATION</scope>
</reference>
<dbReference type="SMART" id="SM00209">
    <property type="entry name" value="TSP1"/>
    <property type="match status" value="1"/>
</dbReference>
<keyword evidence="8" id="KW-1185">Reference proteome</keyword>